<dbReference type="AlphaFoldDB" id="A0AA40P2G3"/>
<organism evidence="1 2">
    <name type="scientific">Pseudomonas tremae</name>
    <dbReference type="NCBI Taxonomy" id="200454"/>
    <lineage>
        <taxon>Bacteria</taxon>
        <taxon>Pseudomonadati</taxon>
        <taxon>Pseudomonadota</taxon>
        <taxon>Gammaproteobacteria</taxon>
        <taxon>Pseudomonadales</taxon>
        <taxon>Pseudomonadaceae</taxon>
        <taxon>Pseudomonas</taxon>
    </lineage>
</organism>
<gene>
    <name evidence="1" type="ORF">ALO43_200602</name>
</gene>
<comment type="caution">
    <text evidence="1">The sequence shown here is derived from an EMBL/GenBank/DDBJ whole genome shotgun (WGS) entry which is preliminary data.</text>
</comment>
<evidence type="ECO:0000313" key="1">
    <source>
        <dbReference type="EMBL" id="KPY96151.1"/>
    </source>
</evidence>
<evidence type="ECO:0000313" key="2">
    <source>
        <dbReference type="Proteomes" id="UP000050523"/>
    </source>
</evidence>
<accession>A0AA40P2G3</accession>
<dbReference type="EMBL" id="LJRO01000320">
    <property type="protein sequence ID" value="KPY96151.1"/>
    <property type="molecule type" value="Genomic_DNA"/>
</dbReference>
<protein>
    <submittedName>
        <fullName evidence="1">Glutamine synthetase</fullName>
    </submittedName>
</protein>
<reference evidence="1 2" key="1">
    <citation type="submission" date="2015-09" db="EMBL/GenBank/DDBJ databases">
        <title>Genome announcement of multiple Pseudomonas syringae strains.</title>
        <authorList>
            <person name="Thakur S."/>
            <person name="Wang P.W."/>
            <person name="Gong Y."/>
            <person name="Weir B.S."/>
            <person name="Guttman D.S."/>
        </authorList>
    </citation>
    <scope>NUCLEOTIDE SEQUENCE [LARGE SCALE GENOMIC DNA]</scope>
    <source>
        <strain evidence="1 2">ICMP9151</strain>
    </source>
</reference>
<dbReference type="Proteomes" id="UP000050523">
    <property type="component" value="Unassembled WGS sequence"/>
</dbReference>
<sequence length="138" mass="15595">MRLFLLRRRLTTGCLLPRVPYSVASALTLQRLHLMFHWDALDMFMAYGSRLLYWRGAGAVACCYWQEIPSVKLSPRVIVQSPHSLVTRARQHCSSTIQMLFLHPIFSGQMGEVRGTLLFLQAGSGTSKAATFPLQKRA</sequence>
<proteinExistence type="predicted"/>
<name>A0AA40P2G3_9PSED</name>